<sequence>MRWYLCYSLSYQNVADLMAERGIAIDRSIVYRWVQKFGPELAKRTKKHQRRASVDWHIPSR</sequence>
<name>A0A6N6JK12_9RHOB</name>
<proteinExistence type="predicted"/>
<reference evidence="1 2" key="1">
    <citation type="submission" date="2019-12" db="EMBL/GenBank/DDBJ databases">
        <title>Litoreibacter badius sp. nov., a novel bacteriochlorophyll a-containing bacterium in the genus Litoreibacter.</title>
        <authorList>
            <person name="Kanamuro M."/>
            <person name="Takabe Y."/>
            <person name="Mori K."/>
            <person name="Takaichi S."/>
            <person name="Hanada S."/>
        </authorList>
    </citation>
    <scope>NUCLEOTIDE SEQUENCE [LARGE SCALE GENOMIC DNA]</scope>
    <source>
        <strain evidence="1 2">K6</strain>
    </source>
</reference>
<evidence type="ECO:0000313" key="1">
    <source>
        <dbReference type="EMBL" id="GFE66200.1"/>
    </source>
</evidence>
<dbReference type="InterPro" id="IPR052183">
    <property type="entry name" value="IS_Transposase"/>
</dbReference>
<gene>
    <name evidence="1" type="ORF">KIN_32740</name>
</gene>
<dbReference type="EMBL" id="BLJE01000004">
    <property type="protein sequence ID" value="GFE66200.1"/>
    <property type="molecule type" value="Genomic_DNA"/>
</dbReference>
<dbReference type="AlphaFoldDB" id="A0A6N6JK12"/>
<dbReference type="Proteomes" id="UP000436822">
    <property type="component" value="Unassembled WGS sequence"/>
</dbReference>
<evidence type="ECO:0000313" key="2">
    <source>
        <dbReference type="Proteomes" id="UP000436822"/>
    </source>
</evidence>
<dbReference type="RefSeq" id="WP_243144954.1">
    <property type="nucleotide sequence ID" value="NZ_BLJE01000004.1"/>
</dbReference>
<keyword evidence="2" id="KW-1185">Reference proteome</keyword>
<comment type="caution">
    <text evidence="1">The sequence shown here is derived from an EMBL/GenBank/DDBJ whole genome shotgun (WGS) entry which is preliminary data.</text>
</comment>
<protein>
    <recommendedName>
        <fullName evidence="3">Transposase</fullName>
    </recommendedName>
</protein>
<dbReference type="PANTHER" id="PTHR35528:SF3">
    <property type="entry name" value="BLL1675 PROTEIN"/>
    <property type="match status" value="1"/>
</dbReference>
<dbReference type="PANTHER" id="PTHR35528">
    <property type="entry name" value="BLL1675 PROTEIN"/>
    <property type="match status" value="1"/>
</dbReference>
<evidence type="ECO:0008006" key="3">
    <source>
        <dbReference type="Google" id="ProtNLM"/>
    </source>
</evidence>
<organism evidence="1 2">
    <name type="scientific">Litoreibacter roseus</name>
    <dbReference type="NCBI Taxonomy" id="2601869"/>
    <lineage>
        <taxon>Bacteria</taxon>
        <taxon>Pseudomonadati</taxon>
        <taxon>Pseudomonadota</taxon>
        <taxon>Alphaproteobacteria</taxon>
        <taxon>Rhodobacterales</taxon>
        <taxon>Roseobacteraceae</taxon>
        <taxon>Litoreibacter</taxon>
    </lineage>
</organism>
<accession>A0A6N6JK12</accession>